<feature type="region of interest" description="Disordered" evidence="6">
    <location>
        <begin position="275"/>
        <end position="681"/>
    </location>
</feature>
<dbReference type="Proteomes" id="UP000308671">
    <property type="component" value="Unassembled WGS sequence"/>
</dbReference>
<feature type="domain" description="C2H2-type" evidence="7">
    <location>
        <begin position="98"/>
        <end position="122"/>
    </location>
</feature>
<feature type="compositionally biased region" description="Low complexity" evidence="6">
    <location>
        <begin position="481"/>
        <end position="493"/>
    </location>
</feature>
<dbReference type="GO" id="GO:0000981">
    <property type="term" value="F:DNA-binding transcription factor activity, RNA polymerase II-specific"/>
    <property type="evidence" value="ECO:0007669"/>
    <property type="project" value="TreeGrafter"/>
</dbReference>
<keyword evidence="2" id="KW-0677">Repeat</keyword>
<keyword evidence="4" id="KW-0862">Zinc</keyword>
<feature type="compositionally biased region" description="Acidic residues" evidence="6">
    <location>
        <begin position="179"/>
        <end position="189"/>
    </location>
</feature>
<evidence type="ECO:0000256" key="6">
    <source>
        <dbReference type="SAM" id="MobiDB-lite"/>
    </source>
</evidence>
<dbReference type="InterPro" id="IPR050329">
    <property type="entry name" value="GLI_C2H2-zinc-finger"/>
</dbReference>
<protein>
    <recommendedName>
        <fullName evidence="7">C2H2-type domain-containing protein</fullName>
    </recommendedName>
</protein>
<organism evidence="8 9">
    <name type="scientific">Botrytis galanthina</name>
    <dbReference type="NCBI Taxonomy" id="278940"/>
    <lineage>
        <taxon>Eukaryota</taxon>
        <taxon>Fungi</taxon>
        <taxon>Dikarya</taxon>
        <taxon>Ascomycota</taxon>
        <taxon>Pezizomycotina</taxon>
        <taxon>Leotiomycetes</taxon>
        <taxon>Helotiales</taxon>
        <taxon>Sclerotiniaceae</taxon>
        <taxon>Botrytis</taxon>
    </lineage>
</organism>
<keyword evidence="1" id="KW-0479">Metal-binding</keyword>
<feature type="compositionally biased region" description="Low complexity" evidence="6">
    <location>
        <begin position="860"/>
        <end position="880"/>
    </location>
</feature>
<dbReference type="GO" id="GO:0000978">
    <property type="term" value="F:RNA polymerase II cis-regulatory region sequence-specific DNA binding"/>
    <property type="evidence" value="ECO:0007669"/>
    <property type="project" value="TreeGrafter"/>
</dbReference>
<dbReference type="GO" id="GO:0005634">
    <property type="term" value="C:nucleus"/>
    <property type="evidence" value="ECO:0007669"/>
    <property type="project" value="UniProtKB-ARBA"/>
</dbReference>
<evidence type="ECO:0000256" key="3">
    <source>
        <dbReference type="ARBA" id="ARBA00022771"/>
    </source>
</evidence>
<dbReference type="PANTHER" id="PTHR19818">
    <property type="entry name" value="ZINC FINGER PROTEIN ZIC AND GLI"/>
    <property type="match status" value="1"/>
</dbReference>
<evidence type="ECO:0000256" key="5">
    <source>
        <dbReference type="PROSITE-ProRule" id="PRU00042"/>
    </source>
</evidence>
<dbReference type="OrthoDB" id="8117402at2759"/>
<feature type="compositionally biased region" description="Polar residues" evidence="6">
    <location>
        <begin position="406"/>
        <end position="416"/>
    </location>
</feature>
<gene>
    <name evidence="8" type="ORF">BGAL_0276g00100</name>
</gene>
<feature type="compositionally biased region" description="Low complexity" evidence="6">
    <location>
        <begin position="607"/>
        <end position="621"/>
    </location>
</feature>
<dbReference type="InterPro" id="IPR013087">
    <property type="entry name" value="Znf_C2H2_type"/>
</dbReference>
<proteinExistence type="predicted"/>
<feature type="region of interest" description="Disordered" evidence="6">
    <location>
        <begin position="145"/>
        <end position="228"/>
    </location>
</feature>
<dbReference type="EMBL" id="PQXL01000276">
    <property type="protein sequence ID" value="THV47972.1"/>
    <property type="molecule type" value="Genomic_DNA"/>
</dbReference>
<dbReference type="InterPro" id="IPR036236">
    <property type="entry name" value="Znf_C2H2_sf"/>
</dbReference>
<dbReference type="PROSITE" id="PS50157">
    <property type="entry name" value="ZINC_FINGER_C2H2_2"/>
    <property type="match status" value="3"/>
</dbReference>
<feature type="region of interest" description="Disordered" evidence="6">
    <location>
        <begin position="927"/>
        <end position="950"/>
    </location>
</feature>
<sequence length="972" mass="106662">MADNSNDDHKPEGGDDGLLASPSPSPTKLDVSNFQCPHPDCGRSYASKHGLDNHNRVHFTDNEKPFACPHPGCLSRYTNKRGVTRHFNLKHKDKSDWFNCPTAECDSSFFDERQLKLHQREHGLFRCTARHCSYEYTTEQELYDHRERNHTTSDIYEDRTSKRPLGVSKKEDSSAQVLSEEETGDEIVVGEDSTKPEFYGDEDNFENSSHFETPTYGRGSKKGTTKRVSLNTEEYPARPNSKGWKCPKPGCTICRKVQFDLIAHWQEAHSDKPEPAHFEFVHGPKSSENTATPPFGVNDHRLGGQSTSVGRPARPEQEGASRSNANDGARGLISQQQKGKGEDAAGNKNTNMNGLSVPNAAALTPSAASSRSPAVTDTQGRTPRSNNGPPIIPPPRHAPNPARSATNILANSTGNLSGPAESPSINNRRRKAAVGHPSQRIHARATEARRMSPPPARSNQAAKSAVALINTRMPPQRHYQVSSSASSRRASSVRSDEEDEEDKEEGLFVSPPDTTKNRTKGSRHVLGVRGFANMPLPRDQDSDEEDLRPSHVLRQERRAAAGKVAKPDHTREFLGAGRKIYGQPRNIGKSTKFLAARSTDSDDDSNFDGSELSSSGSSFGETETHRPGHRSTNHVSARASKSVPRRPSVNNGDPPRTPSPDLPRYQPYEVYGPDLNSPPPSYLIKSPGVIDRTLPYPSRPEDKTLPDVAAVQPDDLFDADDISFSFRDMTPHEREVQDRLDAEKEAMRANAYGSGFRAPLHFDHCPYTAPICRAERAAWIAERLRLDVEEARGDESEDPETPSRMDRDDDRHSGVGVEMTGTRASALSKKKKATCSGPLREKRKYNWRDPARKNKRRRGSLSGSTSRRASTRRSNSGGNSQIDGADEQEEVVGKSQRPIWAWSEAHGAVINTRKPVESVRPNALATEGGTALPRLADRASATPSVGSDDLNASGALTAAVGSARASFVHSDG</sequence>
<feature type="region of interest" description="Disordered" evidence="6">
    <location>
        <begin position="1"/>
        <end position="30"/>
    </location>
</feature>
<feature type="compositionally biased region" description="Polar residues" evidence="6">
    <location>
        <begin position="347"/>
        <end position="356"/>
    </location>
</feature>
<feature type="region of interest" description="Disordered" evidence="6">
    <location>
        <begin position="790"/>
        <end position="895"/>
    </location>
</feature>
<evidence type="ECO:0000313" key="9">
    <source>
        <dbReference type="Proteomes" id="UP000308671"/>
    </source>
</evidence>
<dbReference type="GO" id="GO:0008270">
    <property type="term" value="F:zinc ion binding"/>
    <property type="evidence" value="ECO:0007669"/>
    <property type="project" value="UniProtKB-KW"/>
</dbReference>
<feature type="compositionally biased region" description="Basic and acidic residues" evidence="6">
    <location>
        <begin position="801"/>
        <end position="813"/>
    </location>
</feature>
<feature type="compositionally biased region" description="Basic and acidic residues" evidence="6">
    <location>
        <begin position="547"/>
        <end position="572"/>
    </location>
</feature>
<feature type="domain" description="C2H2-type" evidence="7">
    <location>
        <begin position="34"/>
        <end position="63"/>
    </location>
</feature>
<evidence type="ECO:0000313" key="8">
    <source>
        <dbReference type="EMBL" id="THV47972.1"/>
    </source>
</evidence>
<feature type="compositionally biased region" description="Polar residues" evidence="6">
    <location>
        <begin position="366"/>
        <end position="382"/>
    </location>
</feature>
<dbReference type="PANTHER" id="PTHR19818:SF139">
    <property type="entry name" value="PAIR-RULE PROTEIN ODD-PAIRED"/>
    <property type="match status" value="1"/>
</dbReference>
<accession>A0A4S8QVK8</accession>
<dbReference type="SMART" id="SM00355">
    <property type="entry name" value="ZnF_C2H2"/>
    <property type="match status" value="5"/>
</dbReference>
<comment type="caution">
    <text evidence="8">The sequence shown here is derived from an EMBL/GenBank/DDBJ whole genome shotgun (WGS) entry which is preliminary data.</text>
</comment>
<feature type="compositionally biased region" description="Basic residues" evidence="6">
    <location>
        <begin position="427"/>
        <end position="443"/>
    </location>
</feature>
<feature type="compositionally biased region" description="Basic and acidic residues" evidence="6">
    <location>
        <begin position="145"/>
        <end position="161"/>
    </location>
</feature>
<dbReference type="AlphaFoldDB" id="A0A4S8QVK8"/>
<evidence type="ECO:0000256" key="4">
    <source>
        <dbReference type="ARBA" id="ARBA00022833"/>
    </source>
</evidence>
<name>A0A4S8QVK8_9HELO</name>
<dbReference type="GO" id="GO:0045944">
    <property type="term" value="P:positive regulation of transcription by RNA polymerase II"/>
    <property type="evidence" value="ECO:0007669"/>
    <property type="project" value="UniProtKB-ARBA"/>
</dbReference>
<feature type="domain" description="C2H2-type" evidence="7">
    <location>
        <begin position="125"/>
        <end position="155"/>
    </location>
</feature>
<evidence type="ECO:0000256" key="1">
    <source>
        <dbReference type="ARBA" id="ARBA00022723"/>
    </source>
</evidence>
<keyword evidence="3 5" id="KW-0863">Zinc-finger</keyword>
<dbReference type="SUPFAM" id="SSF57667">
    <property type="entry name" value="beta-beta-alpha zinc fingers"/>
    <property type="match status" value="1"/>
</dbReference>
<feature type="compositionally biased region" description="Basic and acidic residues" evidence="6">
    <location>
        <begin position="1"/>
        <end position="13"/>
    </location>
</feature>
<reference evidence="8 9" key="1">
    <citation type="submission" date="2017-12" db="EMBL/GenBank/DDBJ databases">
        <title>Comparative genomics of Botrytis spp.</title>
        <authorList>
            <person name="Valero-Jimenez C.A."/>
            <person name="Tapia P."/>
            <person name="Veloso J."/>
            <person name="Silva-Moreno E."/>
            <person name="Staats M."/>
            <person name="Valdes J.H."/>
            <person name="Van Kan J.A.L."/>
        </authorList>
    </citation>
    <scope>NUCLEOTIDE SEQUENCE [LARGE SCALE GENOMIC DNA]</scope>
    <source>
        <strain evidence="8 9">MUCL435</strain>
    </source>
</reference>
<dbReference type="PROSITE" id="PS00028">
    <property type="entry name" value="ZINC_FINGER_C2H2_1"/>
    <property type="match status" value="3"/>
</dbReference>
<evidence type="ECO:0000259" key="7">
    <source>
        <dbReference type="PROSITE" id="PS50157"/>
    </source>
</evidence>
<dbReference type="Gene3D" id="3.30.160.60">
    <property type="entry name" value="Classic Zinc Finger"/>
    <property type="match status" value="1"/>
</dbReference>
<evidence type="ECO:0000256" key="2">
    <source>
        <dbReference type="ARBA" id="ARBA00022737"/>
    </source>
</evidence>
<keyword evidence="9" id="KW-1185">Reference proteome</keyword>